<dbReference type="PRINTS" id="PR00320">
    <property type="entry name" value="GPROTEINBRPT"/>
</dbReference>
<organism evidence="4 5">
    <name type="scientific">Reticulomyxa filosa</name>
    <dbReference type="NCBI Taxonomy" id="46433"/>
    <lineage>
        <taxon>Eukaryota</taxon>
        <taxon>Sar</taxon>
        <taxon>Rhizaria</taxon>
        <taxon>Retaria</taxon>
        <taxon>Foraminifera</taxon>
        <taxon>Monothalamids</taxon>
        <taxon>Reticulomyxidae</taxon>
        <taxon>Reticulomyxa</taxon>
    </lineage>
</organism>
<gene>
    <name evidence="4" type="ORF">RFI_32924</name>
</gene>
<evidence type="ECO:0000256" key="1">
    <source>
        <dbReference type="ARBA" id="ARBA00022574"/>
    </source>
</evidence>
<name>X6LRI1_RETFI</name>
<keyword evidence="2" id="KW-0677">Repeat</keyword>
<dbReference type="AlphaFoldDB" id="X6LRI1"/>
<dbReference type="PROSITE" id="PS00678">
    <property type="entry name" value="WD_REPEATS_1"/>
    <property type="match status" value="2"/>
</dbReference>
<dbReference type="PANTHER" id="PTHR22847">
    <property type="entry name" value="WD40 REPEAT PROTEIN"/>
    <property type="match status" value="1"/>
</dbReference>
<dbReference type="Proteomes" id="UP000023152">
    <property type="component" value="Unassembled WGS sequence"/>
</dbReference>
<accession>X6LRI1</accession>
<dbReference type="Gene3D" id="2.130.10.10">
    <property type="entry name" value="YVTN repeat-like/Quinoprotein amine dehydrogenase"/>
    <property type="match status" value="1"/>
</dbReference>
<protein>
    <submittedName>
        <fullName evidence="4">WD-40 repeat protein</fullName>
    </submittedName>
</protein>
<dbReference type="InterPro" id="IPR036322">
    <property type="entry name" value="WD40_repeat_dom_sf"/>
</dbReference>
<dbReference type="InterPro" id="IPR020472">
    <property type="entry name" value="WD40_PAC1"/>
</dbReference>
<evidence type="ECO:0000256" key="3">
    <source>
        <dbReference type="PROSITE-ProRule" id="PRU00221"/>
    </source>
</evidence>
<dbReference type="PROSITE" id="PS50082">
    <property type="entry name" value="WD_REPEATS_2"/>
    <property type="match status" value="3"/>
</dbReference>
<dbReference type="PANTHER" id="PTHR22847:SF637">
    <property type="entry name" value="WD REPEAT DOMAIN 5B"/>
    <property type="match status" value="1"/>
</dbReference>
<feature type="repeat" description="WD" evidence="3">
    <location>
        <begin position="146"/>
        <end position="189"/>
    </location>
</feature>
<comment type="caution">
    <text evidence="4">The sequence shown here is derived from an EMBL/GenBank/DDBJ whole genome shotgun (WGS) entry which is preliminary data.</text>
</comment>
<dbReference type="InterPro" id="IPR001680">
    <property type="entry name" value="WD40_rpt"/>
</dbReference>
<reference evidence="4 5" key="1">
    <citation type="journal article" date="2013" name="Curr. Biol.">
        <title>The Genome of the Foraminiferan Reticulomyxa filosa.</title>
        <authorList>
            <person name="Glockner G."/>
            <person name="Hulsmann N."/>
            <person name="Schleicher M."/>
            <person name="Noegel A.A."/>
            <person name="Eichinger L."/>
            <person name="Gallinger C."/>
            <person name="Pawlowski J."/>
            <person name="Sierra R."/>
            <person name="Euteneuer U."/>
            <person name="Pillet L."/>
            <person name="Moustafa A."/>
            <person name="Platzer M."/>
            <person name="Groth M."/>
            <person name="Szafranski K."/>
            <person name="Schliwa M."/>
        </authorList>
    </citation>
    <scope>NUCLEOTIDE SEQUENCE [LARGE SCALE GENOMIC DNA]</scope>
</reference>
<dbReference type="InterPro" id="IPR015943">
    <property type="entry name" value="WD40/YVTN_repeat-like_dom_sf"/>
</dbReference>
<evidence type="ECO:0000256" key="2">
    <source>
        <dbReference type="ARBA" id="ARBA00022737"/>
    </source>
</evidence>
<feature type="repeat" description="WD" evidence="3">
    <location>
        <begin position="98"/>
        <end position="145"/>
    </location>
</feature>
<dbReference type="SUPFAM" id="SSF50978">
    <property type="entry name" value="WD40 repeat-like"/>
    <property type="match status" value="1"/>
</dbReference>
<evidence type="ECO:0000313" key="5">
    <source>
        <dbReference type="Proteomes" id="UP000023152"/>
    </source>
</evidence>
<dbReference type="InterPro" id="IPR019775">
    <property type="entry name" value="WD40_repeat_CS"/>
</dbReference>
<keyword evidence="5" id="KW-1185">Reference proteome</keyword>
<dbReference type="PROSITE" id="PS50294">
    <property type="entry name" value="WD_REPEATS_REGION"/>
    <property type="match status" value="1"/>
</dbReference>
<dbReference type="Pfam" id="PF00400">
    <property type="entry name" value="WD40"/>
    <property type="match status" value="3"/>
</dbReference>
<dbReference type="SMART" id="SM00320">
    <property type="entry name" value="WD40"/>
    <property type="match status" value="3"/>
</dbReference>
<feature type="repeat" description="WD" evidence="3">
    <location>
        <begin position="217"/>
        <end position="240"/>
    </location>
</feature>
<dbReference type="GO" id="GO:1990234">
    <property type="term" value="C:transferase complex"/>
    <property type="evidence" value="ECO:0007669"/>
    <property type="project" value="UniProtKB-ARBA"/>
</dbReference>
<dbReference type="OrthoDB" id="342131at2759"/>
<keyword evidence="1 3" id="KW-0853">WD repeat</keyword>
<evidence type="ECO:0000313" key="4">
    <source>
        <dbReference type="EMBL" id="ETO04473.1"/>
    </source>
</evidence>
<proteinExistence type="predicted"/>
<sequence length="240" mass="28301">MQIYRKKNFQRSKVQAKLYNAILKLLLNWKKNEKEKHFFQRYFQKWKKERAQNGKNFYYLRKFGLIFCFFGAPSSSRSDYSLIFSTLLHNNNKQIKLFDRHSDAVCCVKFSSYYYQNYHQNIVCSSSLDNTVRFWDFKHNKQLKIFSGYKNGVYGIEFSPFNGGRYLCSGSGDKKICLFDVETPKLLHVFNGHNKVIWCVDILPLQCNNKMNNIGGNGYTICSGSSDKTIRIWDIEKPNN</sequence>
<dbReference type="EMBL" id="ASPP01029309">
    <property type="protein sequence ID" value="ETO04473.1"/>
    <property type="molecule type" value="Genomic_DNA"/>
</dbReference>